<dbReference type="RefSeq" id="WP_181552112.1">
    <property type="nucleotide sequence ID" value="NZ_JACDUS010000010.1"/>
</dbReference>
<feature type="transmembrane region" description="Helical" evidence="1">
    <location>
        <begin position="90"/>
        <end position="110"/>
    </location>
</feature>
<evidence type="ECO:0000313" key="2">
    <source>
        <dbReference type="EMBL" id="MBA2882473.1"/>
    </source>
</evidence>
<dbReference type="AlphaFoldDB" id="A0A7W0CB57"/>
<evidence type="ECO:0000256" key="1">
    <source>
        <dbReference type="SAM" id="Phobius"/>
    </source>
</evidence>
<gene>
    <name evidence="2" type="ORF">HNR65_002825</name>
</gene>
<name>A0A7W0CB57_9BACT</name>
<protein>
    <submittedName>
        <fullName evidence="2">Uncharacterized protein</fullName>
    </submittedName>
</protein>
<evidence type="ECO:0000313" key="3">
    <source>
        <dbReference type="Proteomes" id="UP000525298"/>
    </source>
</evidence>
<proteinExistence type="predicted"/>
<sequence length="200" mass="21633">MAQSSEFDTEKNSAEVQTNQSAEAHQLYKFSFSQGFAVILTGIGIGWLMGLSISPVVGVVITSLLTLSGAAVTAFRQELPKSLKNRTNNAWPIAILTIGLAVGASFGIFARTHDIFGLDYQTTINGKEETVPKSSLSKNLVSKTVLFNLTSDECGEMLIAGPQKIRSIFKTSSHEEIRILGDIIDDHETLVIIAEALCEK</sequence>
<keyword evidence="1" id="KW-0472">Membrane</keyword>
<organism evidence="2 3">
    <name type="scientific">Desulfosalsimonas propionicica</name>
    <dbReference type="NCBI Taxonomy" id="332175"/>
    <lineage>
        <taxon>Bacteria</taxon>
        <taxon>Pseudomonadati</taxon>
        <taxon>Thermodesulfobacteriota</taxon>
        <taxon>Desulfobacteria</taxon>
        <taxon>Desulfobacterales</taxon>
        <taxon>Desulfosalsimonadaceae</taxon>
        <taxon>Desulfosalsimonas</taxon>
    </lineage>
</organism>
<keyword evidence="1" id="KW-0812">Transmembrane</keyword>
<dbReference type="EMBL" id="JACDUS010000010">
    <property type="protein sequence ID" value="MBA2882473.1"/>
    <property type="molecule type" value="Genomic_DNA"/>
</dbReference>
<reference evidence="2 3" key="1">
    <citation type="submission" date="2020-07" db="EMBL/GenBank/DDBJ databases">
        <title>Genomic Encyclopedia of Type Strains, Phase IV (KMG-IV): sequencing the most valuable type-strain genomes for metagenomic binning, comparative biology and taxonomic classification.</title>
        <authorList>
            <person name="Goeker M."/>
        </authorList>
    </citation>
    <scope>NUCLEOTIDE SEQUENCE [LARGE SCALE GENOMIC DNA]</scope>
    <source>
        <strain evidence="2 3">DSM 17721</strain>
    </source>
</reference>
<accession>A0A7W0CB57</accession>
<feature type="transmembrane region" description="Helical" evidence="1">
    <location>
        <begin position="56"/>
        <end position="75"/>
    </location>
</feature>
<comment type="caution">
    <text evidence="2">The sequence shown here is derived from an EMBL/GenBank/DDBJ whole genome shotgun (WGS) entry which is preliminary data.</text>
</comment>
<feature type="transmembrane region" description="Helical" evidence="1">
    <location>
        <begin position="30"/>
        <end position="49"/>
    </location>
</feature>
<keyword evidence="3" id="KW-1185">Reference proteome</keyword>
<keyword evidence="1" id="KW-1133">Transmembrane helix</keyword>
<dbReference type="Proteomes" id="UP000525298">
    <property type="component" value="Unassembled WGS sequence"/>
</dbReference>